<organism evidence="2">
    <name type="scientific">Oscillatoriales cyanobacterium SpSt-418</name>
    <dbReference type="NCBI Taxonomy" id="2282169"/>
    <lineage>
        <taxon>Bacteria</taxon>
        <taxon>Bacillati</taxon>
        <taxon>Cyanobacteriota</taxon>
        <taxon>Cyanophyceae</taxon>
        <taxon>Oscillatoriophycideae</taxon>
        <taxon>Oscillatoriales</taxon>
    </lineage>
</organism>
<gene>
    <name evidence="2" type="ORF">ENR64_15825</name>
</gene>
<dbReference type="GO" id="GO:0003677">
    <property type="term" value="F:DNA binding"/>
    <property type="evidence" value="ECO:0007669"/>
    <property type="project" value="InterPro"/>
</dbReference>
<dbReference type="Pfam" id="PF13413">
    <property type="entry name" value="HTH_25"/>
    <property type="match status" value="1"/>
</dbReference>
<feature type="compositionally biased region" description="Polar residues" evidence="1">
    <location>
        <begin position="304"/>
        <end position="314"/>
    </location>
</feature>
<reference evidence="2" key="1">
    <citation type="journal article" date="2020" name="mSystems">
        <title>Genome- and Community-Level Interaction Insights into Carbon Utilization and Element Cycling Functions of Hydrothermarchaeota in Hydrothermal Sediment.</title>
        <authorList>
            <person name="Zhou Z."/>
            <person name="Liu Y."/>
            <person name="Xu W."/>
            <person name="Pan J."/>
            <person name="Luo Z.H."/>
            <person name="Li M."/>
        </authorList>
    </citation>
    <scope>NUCLEOTIDE SEQUENCE [LARGE SCALE GENOMIC DNA]</scope>
    <source>
        <strain evidence="2">SpSt-418</strain>
    </source>
</reference>
<comment type="caution">
    <text evidence="2">The sequence shown here is derived from an EMBL/GenBank/DDBJ whole genome shotgun (WGS) entry which is preliminary data.</text>
</comment>
<sequence>MTQATVNANYNNSLNQLNTTDELQAVLGQIEAELCNSEIYQRVVANLQALPTEIGQRVQRMMRAIAREAICTTARNLSTQLPAPIEPQSVSAVSEAIANTPIATAEPKVKHITHPKPPAPPLKRATVATKKAKPLSKKEKAAISARQAWEEQLQEIVGQLREARLAKSLSLDHVHLRTQIPVYQLEALELGDLHRLPEPIYIRGFIRQIGNVLGLNGVDLANRLSLPDTMQTVLPSWQTPSKIKTGGVHLHPAHLYVGYAALMAGGMGWVSYQMAPKMTPQSTPGGSLTAPSEVQPADKAAQSDRGQSQVSQAGGTLPVNIAPPENASALR</sequence>
<dbReference type="PANTHER" id="PTHR34475:SF1">
    <property type="entry name" value="CYTOSKELETON PROTEIN RODZ"/>
    <property type="match status" value="1"/>
</dbReference>
<feature type="compositionally biased region" description="Polar residues" evidence="1">
    <location>
        <begin position="280"/>
        <end position="292"/>
    </location>
</feature>
<evidence type="ECO:0000256" key="1">
    <source>
        <dbReference type="SAM" id="MobiDB-lite"/>
    </source>
</evidence>
<dbReference type="InterPro" id="IPR050400">
    <property type="entry name" value="Bact_Cytoskel_RodZ"/>
</dbReference>
<accession>A0A7C3PFS8</accession>
<dbReference type="EMBL" id="DSRU01000230">
    <property type="protein sequence ID" value="HFM99193.1"/>
    <property type="molecule type" value="Genomic_DNA"/>
</dbReference>
<evidence type="ECO:0008006" key="3">
    <source>
        <dbReference type="Google" id="ProtNLM"/>
    </source>
</evidence>
<proteinExistence type="predicted"/>
<dbReference type="InterPro" id="IPR010982">
    <property type="entry name" value="Lambda_DNA-bd_dom_sf"/>
</dbReference>
<evidence type="ECO:0000313" key="2">
    <source>
        <dbReference type="EMBL" id="HFM99193.1"/>
    </source>
</evidence>
<dbReference type="Gene3D" id="1.10.260.40">
    <property type="entry name" value="lambda repressor-like DNA-binding domains"/>
    <property type="match status" value="1"/>
</dbReference>
<dbReference type="AlphaFoldDB" id="A0A7C3PFS8"/>
<name>A0A7C3PFS8_9CYAN</name>
<protein>
    <recommendedName>
        <fullName evidence="3">Helix-turn-helix domain-containing protein</fullName>
    </recommendedName>
</protein>
<dbReference type="PANTHER" id="PTHR34475">
    <property type="match status" value="1"/>
</dbReference>
<feature type="region of interest" description="Disordered" evidence="1">
    <location>
        <begin position="280"/>
        <end position="331"/>
    </location>
</feature>